<dbReference type="EMBL" id="JBBPBM010000003">
    <property type="protein sequence ID" value="KAK8592947.1"/>
    <property type="molecule type" value="Genomic_DNA"/>
</dbReference>
<evidence type="ECO:0000313" key="11">
    <source>
        <dbReference type="EMBL" id="KAK8592947.1"/>
    </source>
</evidence>
<feature type="compositionally biased region" description="Basic and acidic residues" evidence="7">
    <location>
        <begin position="463"/>
        <end position="479"/>
    </location>
</feature>
<evidence type="ECO:0000256" key="2">
    <source>
        <dbReference type="ARBA" id="ARBA00007727"/>
    </source>
</evidence>
<dbReference type="InterPro" id="IPR029962">
    <property type="entry name" value="TBL"/>
</dbReference>
<proteinExistence type="inferred from homology"/>
<evidence type="ECO:0008006" key="13">
    <source>
        <dbReference type="Google" id="ProtNLM"/>
    </source>
</evidence>
<feature type="domain" description="Trichome birefringence-like N-terminal" evidence="10">
    <location>
        <begin position="53"/>
        <end position="105"/>
    </location>
</feature>
<accession>A0ABR2G2P5</accession>
<evidence type="ECO:0000256" key="6">
    <source>
        <dbReference type="ARBA" id="ARBA00023136"/>
    </source>
</evidence>
<sequence length="479" mass="54354">MSFVLVTVIFVPFIFFSINPLNPISKHALDQRLPLFKPPPRISFRGYDDGVLKKCDLSKGHWVPDLHGSRYTNSSCTTIPDSKNCFRHGRSDRDFPNWRWKPEKCVLPRFDPNTFLEFVKGKKLGFIGDSVARNHMESLLCLLSKVETPVDKYKDSEDRNRIWYFPNHDFTLTITWTKFLVHDEERMINGSLSGTFNLYLHKIDEAWSKELPTLDYVIISDAHWFFRPVYLHDSTRVVGCVYCNAPNVTDYGVGFAVKLALRSALKHINNCKNCKARVTLIRTFSPAHFEDGGWNTGGRCNRTSPLSESDINMSGPEWELRSLQMKEIEKARMEGGKLGKRFGVLDVTRAMMMRPDGHPGEFWGNKWMKGYNDCVHWCMPVSASVAKALACRLSVAEALACVAAVIRDFLGNIVGEDSLIPATVGLSLDQKNAKRSILTSSEKAFYPSPFLTFPGKETASTETSKEEDLERKLDGMARN</sequence>
<evidence type="ECO:0000256" key="5">
    <source>
        <dbReference type="ARBA" id="ARBA00022989"/>
    </source>
</evidence>
<feature type="region of interest" description="Disordered" evidence="7">
    <location>
        <begin position="454"/>
        <end position="479"/>
    </location>
</feature>
<keyword evidence="3" id="KW-0812">Transmembrane</keyword>
<reference evidence="11 12" key="1">
    <citation type="journal article" date="2024" name="G3 (Bethesda)">
        <title>Genome assembly of Hibiscus sabdariffa L. provides insights into metabolisms of medicinal natural products.</title>
        <authorList>
            <person name="Kim T."/>
        </authorList>
    </citation>
    <scope>NUCLEOTIDE SEQUENCE [LARGE SCALE GENOMIC DNA]</scope>
    <source>
        <strain evidence="11">TK-2024</strain>
        <tissue evidence="11">Old leaves</tissue>
    </source>
</reference>
<dbReference type="Pfam" id="PF14416">
    <property type="entry name" value="PMR5N"/>
    <property type="match status" value="1"/>
</dbReference>
<evidence type="ECO:0000256" key="7">
    <source>
        <dbReference type="SAM" id="MobiDB-lite"/>
    </source>
</evidence>
<evidence type="ECO:0000256" key="1">
    <source>
        <dbReference type="ARBA" id="ARBA00004167"/>
    </source>
</evidence>
<keyword evidence="4" id="KW-0735">Signal-anchor</keyword>
<dbReference type="Proteomes" id="UP001472677">
    <property type="component" value="Unassembled WGS sequence"/>
</dbReference>
<keyword evidence="5" id="KW-1133">Transmembrane helix</keyword>
<comment type="subcellular location">
    <subcellularLocation>
        <location evidence="1">Membrane</location>
        <topology evidence="1">Single-pass membrane protein</topology>
    </subcellularLocation>
</comment>
<dbReference type="PANTHER" id="PTHR32285:SF28">
    <property type="entry name" value="XYLOGLUCAN O-ACETYLTRANSFERASE 2"/>
    <property type="match status" value="1"/>
</dbReference>
<dbReference type="InterPro" id="IPR026057">
    <property type="entry name" value="TBL_C"/>
</dbReference>
<feature type="domain" description="Trichome birefringence-like C-terminal" evidence="9">
    <location>
        <begin position="107"/>
        <end position="380"/>
    </location>
</feature>
<evidence type="ECO:0000256" key="4">
    <source>
        <dbReference type="ARBA" id="ARBA00022968"/>
    </source>
</evidence>
<evidence type="ECO:0000256" key="3">
    <source>
        <dbReference type="ARBA" id="ARBA00022692"/>
    </source>
</evidence>
<keyword evidence="12" id="KW-1185">Reference proteome</keyword>
<comment type="similarity">
    <text evidence="2">Belongs to the PC-esterase family. TBL subfamily.</text>
</comment>
<feature type="signal peptide" evidence="8">
    <location>
        <begin position="1"/>
        <end position="16"/>
    </location>
</feature>
<keyword evidence="8" id="KW-0732">Signal</keyword>
<keyword evidence="6" id="KW-0472">Membrane</keyword>
<evidence type="ECO:0000313" key="12">
    <source>
        <dbReference type="Proteomes" id="UP001472677"/>
    </source>
</evidence>
<dbReference type="InterPro" id="IPR025846">
    <property type="entry name" value="TBL_N"/>
</dbReference>
<organism evidence="11 12">
    <name type="scientific">Hibiscus sabdariffa</name>
    <name type="common">roselle</name>
    <dbReference type="NCBI Taxonomy" id="183260"/>
    <lineage>
        <taxon>Eukaryota</taxon>
        <taxon>Viridiplantae</taxon>
        <taxon>Streptophyta</taxon>
        <taxon>Embryophyta</taxon>
        <taxon>Tracheophyta</taxon>
        <taxon>Spermatophyta</taxon>
        <taxon>Magnoliopsida</taxon>
        <taxon>eudicotyledons</taxon>
        <taxon>Gunneridae</taxon>
        <taxon>Pentapetalae</taxon>
        <taxon>rosids</taxon>
        <taxon>malvids</taxon>
        <taxon>Malvales</taxon>
        <taxon>Malvaceae</taxon>
        <taxon>Malvoideae</taxon>
        <taxon>Hibiscus</taxon>
    </lineage>
</organism>
<gene>
    <name evidence="11" type="ORF">V6N12_045039</name>
</gene>
<name>A0ABR2G2P5_9ROSI</name>
<dbReference type="PANTHER" id="PTHR32285">
    <property type="entry name" value="PROTEIN TRICHOME BIREFRINGENCE-LIKE 9-RELATED"/>
    <property type="match status" value="1"/>
</dbReference>
<evidence type="ECO:0000259" key="9">
    <source>
        <dbReference type="Pfam" id="PF13839"/>
    </source>
</evidence>
<dbReference type="Pfam" id="PF13839">
    <property type="entry name" value="PC-Esterase"/>
    <property type="match status" value="1"/>
</dbReference>
<comment type="caution">
    <text evidence="11">The sequence shown here is derived from an EMBL/GenBank/DDBJ whole genome shotgun (WGS) entry which is preliminary data.</text>
</comment>
<protein>
    <recommendedName>
        <fullName evidence="13">Trichome birefringence-like N-terminal domain-containing protein</fullName>
    </recommendedName>
</protein>
<feature type="chain" id="PRO_5047522059" description="Trichome birefringence-like N-terminal domain-containing protein" evidence="8">
    <location>
        <begin position="17"/>
        <end position="479"/>
    </location>
</feature>
<evidence type="ECO:0000259" key="10">
    <source>
        <dbReference type="Pfam" id="PF14416"/>
    </source>
</evidence>
<evidence type="ECO:0000256" key="8">
    <source>
        <dbReference type="SAM" id="SignalP"/>
    </source>
</evidence>